<gene>
    <name evidence="5" type="ORF">UT64_C0026G0001</name>
</gene>
<keyword evidence="3" id="KW-0233">DNA recombination</keyword>
<protein>
    <submittedName>
        <fullName evidence="5">Tyrosine type site-specific recombinase</fullName>
    </submittedName>
</protein>
<feature type="domain" description="Tyr recombinase" evidence="4">
    <location>
        <begin position="1"/>
        <end position="58"/>
    </location>
</feature>
<evidence type="ECO:0000256" key="1">
    <source>
        <dbReference type="ARBA" id="ARBA00008857"/>
    </source>
</evidence>
<dbReference type="InterPro" id="IPR002104">
    <property type="entry name" value="Integrase_catalytic"/>
</dbReference>
<dbReference type="GO" id="GO:0015074">
    <property type="term" value="P:DNA integration"/>
    <property type="evidence" value="ECO:0007669"/>
    <property type="project" value="InterPro"/>
</dbReference>
<dbReference type="InterPro" id="IPR011010">
    <property type="entry name" value="DNA_brk_join_enz"/>
</dbReference>
<dbReference type="Proteomes" id="UP000034137">
    <property type="component" value="Unassembled WGS sequence"/>
</dbReference>
<dbReference type="GO" id="GO:0006310">
    <property type="term" value="P:DNA recombination"/>
    <property type="evidence" value="ECO:0007669"/>
    <property type="project" value="UniProtKB-KW"/>
</dbReference>
<dbReference type="InterPro" id="IPR050090">
    <property type="entry name" value="Tyrosine_recombinase_XerCD"/>
</dbReference>
<dbReference type="EMBL" id="LBXO01000026">
    <property type="protein sequence ID" value="KKR32659.1"/>
    <property type="molecule type" value="Genomic_DNA"/>
</dbReference>
<evidence type="ECO:0000313" key="5">
    <source>
        <dbReference type="EMBL" id="KKR32659.1"/>
    </source>
</evidence>
<dbReference type="AlphaFoldDB" id="A0A0G0PWZ5"/>
<evidence type="ECO:0000313" key="6">
    <source>
        <dbReference type="Proteomes" id="UP000034137"/>
    </source>
</evidence>
<evidence type="ECO:0000256" key="3">
    <source>
        <dbReference type="ARBA" id="ARBA00023172"/>
    </source>
</evidence>
<dbReference type="InterPro" id="IPR013762">
    <property type="entry name" value="Integrase-like_cat_sf"/>
</dbReference>
<accession>A0A0G0PWZ5</accession>
<comment type="similarity">
    <text evidence="1">Belongs to the 'phage' integrase family.</text>
</comment>
<dbReference type="SUPFAM" id="SSF56349">
    <property type="entry name" value="DNA breaking-rejoining enzymes"/>
    <property type="match status" value="1"/>
</dbReference>
<evidence type="ECO:0000256" key="2">
    <source>
        <dbReference type="ARBA" id="ARBA00023125"/>
    </source>
</evidence>
<dbReference type="PANTHER" id="PTHR30349:SF41">
    <property type="entry name" value="INTEGRASE_RECOMBINASE PROTEIN MJ0367-RELATED"/>
    <property type="match status" value="1"/>
</dbReference>
<dbReference type="Pfam" id="PF00589">
    <property type="entry name" value="Phage_integrase"/>
    <property type="match status" value="1"/>
</dbReference>
<evidence type="ECO:0000259" key="4">
    <source>
        <dbReference type="PROSITE" id="PS51898"/>
    </source>
</evidence>
<reference evidence="5 6" key="1">
    <citation type="journal article" date="2015" name="Nature">
        <title>rRNA introns, odd ribosomes, and small enigmatic genomes across a large radiation of phyla.</title>
        <authorList>
            <person name="Brown C.T."/>
            <person name="Hug L.A."/>
            <person name="Thomas B.C."/>
            <person name="Sharon I."/>
            <person name="Castelle C.J."/>
            <person name="Singh A."/>
            <person name="Wilkins M.J."/>
            <person name="Williams K.H."/>
            <person name="Banfield J.F."/>
        </authorList>
    </citation>
    <scope>NUCLEOTIDE SEQUENCE [LARGE SCALE GENOMIC DNA]</scope>
</reference>
<dbReference type="GO" id="GO:0003677">
    <property type="term" value="F:DNA binding"/>
    <property type="evidence" value="ECO:0007669"/>
    <property type="project" value="UniProtKB-KW"/>
</dbReference>
<dbReference type="PANTHER" id="PTHR30349">
    <property type="entry name" value="PHAGE INTEGRASE-RELATED"/>
    <property type="match status" value="1"/>
</dbReference>
<comment type="caution">
    <text evidence="5">The sequence shown here is derived from an EMBL/GenBank/DDBJ whole genome shotgun (WGS) entry which is preliminary data.</text>
</comment>
<sequence>AGVHKEATFHSLRHSFATHLLENGVDVRYVQELLGHSNIRTTQLYTKVTNPILKNIKSPL</sequence>
<dbReference type="PROSITE" id="PS51898">
    <property type="entry name" value="TYR_RECOMBINASE"/>
    <property type="match status" value="1"/>
</dbReference>
<organism evidence="5 6">
    <name type="scientific">Candidatus Falkowbacteria bacterium GW2011_GWF2_39_8</name>
    <dbReference type="NCBI Taxonomy" id="1618642"/>
    <lineage>
        <taxon>Bacteria</taxon>
        <taxon>Candidatus Falkowiibacteriota</taxon>
    </lineage>
</organism>
<name>A0A0G0PWZ5_9BACT</name>
<feature type="non-terminal residue" evidence="5">
    <location>
        <position position="1"/>
    </location>
</feature>
<proteinExistence type="inferred from homology"/>
<keyword evidence="2" id="KW-0238">DNA-binding</keyword>
<dbReference type="Gene3D" id="1.10.443.10">
    <property type="entry name" value="Intergrase catalytic core"/>
    <property type="match status" value="1"/>
</dbReference>